<comment type="caution">
    <text evidence="1">The sequence shown here is derived from an EMBL/GenBank/DDBJ whole genome shotgun (WGS) entry which is preliminary data.</text>
</comment>
<organism evidence="1 2">
    <name type="scientific">Heyndrickxia oleronia</name>
    <dbReference type="NCBI Taxonomy" id="38875"/>
    <lineage>
        <taxon>Bacteria</taxon>
        <taxon>Bacillati</taxon>
        <taxon>Bacillota</taxon>
        <taxon>Bacilli</taxon>
        <taxon>Bacillales</taxon>
        <taxon>Bacillaceae</taxon>
        <taxon>Heyndrickxia</taxon>
    </lineage>
</organism>
<proteinExistence type="predicted"/>
<gene>
    <name evidence="1" type="ORF">BWZ43_14840</name>
</gene>
<protein>
    <submittedName>
        <fullName evidence="1">Uncharacterized protein</fullName>
    </submittedName>
</protein>
<dbReference type="EMBL" id="MTLA01000179">
    <property type="protein sequence ID" value="OOP67611.1"/>
    <property type="molecule type" value="Genomic_DNA"/>
</dbReference>
<reference evidence="1 2" key="1">
    <citation type="submission" date="2017-01" db="EMBL/GenBank/DDBJ databases">
        <title>Draft genome sequence of Bacillus oleronius.</title>
        <authorList>
            <person name="Allam M."/>
        </authorList>
    </citation>
    <scope>NUCLEOTIDE SEQUENCE [LARGE SCALE GENOMIC DNA]</scope>
    <source>
        <strain evidence="1 2">DSM 9356</strain>
    </source>
</reference>
<sequence length="95" mass="11088">MKGYIWTLREKRAITHQPPSYNHWWMSKNMIALVDLHISHGGQPSHISQSLRSKIPSSNLSMRWMSVMLPDRVLARILVVLLTNPCFKCLKQLTY</sequence>
<evidence type="ECO:0000313" key="1">
    <source>
        <dbReference type="EMBL" id="OOP67611.1"/>
    </source>
</evidence>
<dbReference type="AlphaFoldDB" id="A0A8E2I6G0"/>
<accession>A0A8E2I6G0</accession>
<keyword evidence="2" id="KW-1185">Reference proteome</keyword>
<dbReference type="Proteomes" id="UP000189761">
    <property type="component" value="Unassembled WGS sequence"/>
</dbReference>
<name>A0A8E2I6G0_9BACI</name>
<evidence type="ECO:0000313" key="2">
    <source>
        <dbReference type="Proteomes" id="UP000189761"/>
    </source>
</evidence>